<dbReference type="InterPro" id="IPR000550">
    <property type="entry name" value="Hppk"/>
</dbReference>
<dbReference type="Proteomes" id="UP001057877">
    <property type="component" value="Chromosome"/>
</dbReference>
<gene>
    <name evidence="10" type="primary">folK</name>
    <name evidence="10" type="ORF">L1F29_00370</name>
</gene>
<evidence type="ECO:0000256" key="2">
    <source>
        <dbReference type="ARBA" id="ARBA00005051"/>
    </source>
</evidence>
<dbReference type="EMBL" id="CP091430">
    <property type="protein sequence ID" value="UVI30390.1"/>
    <property type="molecule type" value="Genomic_DNA"/>
</dbReference>
<keyword evidence="4 10" id="KW-0808">Transferase</keyword>
<feature type="domain" description="7,8-dihydro-6-hydroxymethylpterin-pyrophosphokinase" evidence="9">
    <location>
        <begin position="99"/>
        <end position="110"/>
    </location>
</feature>
<reference evidence="10" key="1">
    <citation type="submission" date="2022-01" db="EMBL/GenBank/DDBJ databases">
        <title>Paenibacillus spongiae sp. nov., isolated from marine sponge.</title>
        <authorList>
            <person name="Li Z."/>
            <person name="Zhang M."/>
        </authorList>
    </citation>
    <scope>NUCLEOTIDE SEQUENCE</scope>
    <source>
        <strain evidence="10">PHS-Z3</strain>
    </source>
</reference>
<evidence type="ECO:0000313" key="10">
    <source>
        <dbReference type="EMBL" id="UVI30390.1"/>
    </source>
</evidence>
<comment type="pathway">
    <text evidence="2">Cofactor biosynthesis; tetrahydrofolate biosynthesis; 2-amino-4-hydroxy-6-hydroxymethyl-7,8-dihydropteridine diphosphate from 7,8-dihydroneopterin triphosphate: step 4/4.</text>
</comment>
<dbReference type="GO" id="GO:0003848">
    <property type="term" value="F:2-amino-4-hydroxy-6-hydroxymethyldihydropteridine diphosphokinase activity"/>
    <property type="evidence" value="ECO:0007669"/>
    <property type="project" value="UniProtKB-EC"/>
</dbReference>
<dbReference type="CDD" id="cd00483">
    <property type="entry name" value="HPPK"/>
    <property type="match status" value="1"/>
</dbReference>
<evidence type="ECO:0000256" key="5">
    <source>
        <dbReference type="ARBA" id="ARBA00022741"/>
    </source>
</evidence>
<name>A0ABY5SD14_9BACL</name>
<dbReference type="PANTHER" id="PTHR43071">
    <property type="entry name" value="2-AMINO-4-HYDROXY-6-HYDROXYMETHYLDIHYDROPTERIDINE PYROPHOSPHOKINASE"/>
    <property type="match status" value="1"/>
</dbReference>
<keyword evidence="8" id="KW-0289">Folate biosynthesis</keyword>
<dbReference type="EC" id="2.7.6.3" evidence="3"/>
<keyword evidence="6" id="KW-0418">Kinase</keyword>
<evidence type="ECO:0000256" key="7">
    <source>
        <dbReference type="ARBA" id="ARBA00022840"/>
    </source>
</evidence>
<dbReference type="RefSeq" id="WP_258386454.1">
    <property type="nucleotide sequence ID" value="NZ_CP091430.1"/>
</dbReference>
<organism evidence="10 11">
    <name type="scientific">Paenibacillus spongiae</name>
    <dbReference type="NCBI Taxonomy" id="2909671"/>
    <lineage>
        <taxon>Bacteria</taxon>
        <taxon>Bacillati</taxon>
        <taxon>Bacillota</taxon>
        <taxon>Bacilli</taxon>
        <taxon>Bacillales</taxon>
        <taxon>Paenibacillaceae</taxon>
        <taxon>Paenibacillus</taxon>
    </lineage>
</organism>
<evidence type="ECO:0000256" key="3">
    <source>
        <dbReference type="ARBA" id="ARBA00013253"/>
    </source>
</evidence>
<dbReference type="Gene3D" id="3.30.70.560">
    <property type="entry name" value="7,8-Dihydro-6-hydroxymethylpterin-pyrophosphokinase HPPK"/>
    <property type="match status" value="1"/>
</dbReference>
<dbReference type="PROSITE" id="PS00794">
    <property type="entry name" value="HPPK"/>
    <property type="match status" value="1"/>
</dbReference>
<evidence type="ECO:0000259" key="9">
    <source>
        <dbReference type="PROSITE" id="PS00794"/>
    </source>
</evidence>
<evidence type="ECO:0000256" key="6">
    <source>
        <dbReference type="ARBA" id="ARBA00022777"/>
    </source>
</evidence>
<comment type="catalytic activity">
    <reaction evidence="1">
        <text>6-hydroxymethyl-7,8-dihydropterin + ATP = (7,8-dihydropterin-6-yl)methyl diphosphate + AMP + H(+)</text>
        <dbReference type="Rhea" id="RHEA:11412"/>
        <dbReference type="ChEBI" id="CHEBI:15378"/>
        <dbReference type="ChEBI" id="CHEBI:30616"/>
        <dbReference type="ChEBI" id="CHEBI:44841"/>
        <dbReference type="ChEBI" id="CHEBI:72950"/>
        <dbReference type="ChEBI" id="CHEBI:456215"/>
        <dbReference type="EC" id="2.7.6.3"/>
    </reaction>
</comment>
<dbReference type="InterPro" id="IPR035907">
    <property type="entry name" value="Hppk_sf"/>
</dbReference>
<evidence type="ECO:0000256" key="1">
    <source>
        <dbReference type="ARBA" id="ARBA00000198"/>
    </source>
</evidence>
<keyword evidence="11" id="KW-1185">Reference proteome</keyword>
<keyword evidence="5" id="KW-0547">Nucleotide-binding</keyword>
<accession>A0ABY5SD14</accession>
<proteinExistence type="predicted"/>
<sequence>MSRDNEASPQTTSQAYIALGSNMGDREQMLRQALLALQEHASINVLRVSKVYETDPVGYTDQSAFLNMAALLETTLAPMPLLRAMLQIEQQLGRKREVRFGPRTIDLDVLLYEDVRSDEEELILPHPRMMERAFVLVPLHDVLQPGHSLQQQVGQAANRALQDGGEGIALWNTINWQDASAPSES</sequence>
<dbReference type="SUPFAM" id="SSF55083">
    <property type="entry name" value="6-hydroxymethyl-7,8-dihydropterin pyrophosphokinase, HPPK"/>
    <property type="match status" value="1"/>
</dbReference>
<dbReference type="Pfam" id="PF01288">
    <property type="entry name" value="HPPK"/>
    <property type="match status" value="1"/>
</dbReference>
<evidence type="ECO:0000256" key="4">
    <source>
        <dbReference type="ARBA" id="ARBA00022679"/>
    </source>
</evidence>
<evidence type="ECO:0000256" key="8">
    <source>
        <dbReference type="ARBA" id="ARBA00022909"/>
    </source>
</evidence>
<protein>
    <recommendedName>
        <fullName evidence="3">2-amino-4-hydroxy-6-hydroxymethyldihydropteridine diphosphokinase</fullName>
        <ecNumber evidence="3">2.7.6.3</ecNumber>
    </recommendedName>
</protein>
<dbReference type="NCBIfam" id="TIGR01498">
    <property type="entry name" value="folK"/>
    <property type="match status" value="1"/>
</dbReference>
<dbReference type="PANTHER" id="PTHR43071:SF1">
    <property type="entry name" value="2-AMINO-4-HYDROXY-6-HYDROXYMETHYLDIHYDROPTERIDINE PYROPHOSPHOKINASE"/>
    <property type="match status" value="1"/>
</dbReference>
<evidence type="ECO:0000313" key="11">
    <source>
        <dbReference type="Proteomes" id="UP001057877"/>
    </source>
</evidence>
<keyword evidence="7" id="KW-0067">ATP-binding</keyword>